<name>A0A1E7WG48_9BURK</name>
<dbReference type="Pfam" id="PF03235">
    <property type="entry name" value="GmrSD_N"/>
    <property type="match status" value="1"/>
</dbReference>
<evidence type="ECO:0000313" key="3">
    <source>
        <dbReference type="Proteomes" id="UP000175989"/>
    </source>
</evidence>
<proteinExistence type="predicted"/>
<dbReference type="EMBL" id="LROM01000098">
    <property type="protein sequence ID" value="OEZ97407.1"/>
    <property type="molecule type" value="Genomic_DNA"/>
</dbReference>
<sequence>MSKKWRASTHAISDIRDWNRQGILILQPDYQRKEVWGEAAKVMLIDSILNGIPMPKIFVSSTIKDQKTVRTVIDGQQRTTTILAFLADGFPLAAPYSGEFVGKRFSQLPQHIQEEVLSYDIDFNEAKGLSDEELREVYSRVNKYLVALNRQELRRADYPGDFLNVADDLANLEFFDDCGIFNATARRRSLDVEYVSELLAGLLMGITDRKDAIDTCCKEYRQWEHEAKRSVFTQFTDIVGDIEKIFSIGAPINKTRWKQKADFYSLFFAIRSLRVEGLSLPDDVAQLRGDLSLLNSGIAPTSDIPIFSKYAVYCVSQANSASSRNWRTHFLKAVLRGTYAGSIDDVDQRQVIMEIASDIRFAVANDWSGDGCPPVKEFVCPACGLRDESADLVPSVLFWEKGTRAFQVTNAKWAHAGCLENLEISGVIMGADFVDAYDEESQE</sequence>
<gene>
    <name evidence="2" type="ORF">DUPY_36080</name>
</gene>
<evidence type="ECO:0000259" key="1">
    <source>
        <dbReference type="Pfam" id="PF03235"/>
    </source>
</evidence>
<dbReference type="AlphaFoldDB" id="A0A1E7WG48"/>
<keyword evidence="3" id="KW-1185">Reference proteome</keyword>
<dbReference type="RefSeq" id="WP_070249782.1">
    <property type="nucleotide sequence ID" value="NZ_LROM01000098.1"/>
</dbReference>
<protein>
    <recommendedName>
        <fullName evidence="1">GmrSD restriction endonucleases N-terminal domain-containing protein</fullName>
    </recommendedName>
</protein>
<dbReference type="PANTHER" id="PTHR39639:SF1">
    <property type="entry name" value="DUF262 DOMAIN-CONTAINING PROTEIN"/>
    <property type="match status" value="1"/>
</dbReference>
<organism evidence="2 3">
    <name type="scientific">Duganella phyllosphaerae</name>
    <dbReference type="NCBI Taxonomy" id="762836"/>
    <lineage>
        <taxon>Bacteria</taxon>
        <taxon>Pseudomonadati</taxon>
        <taxon>Pseudomonadota</taxon>
        <taxon>Betaproteobacteria</taxon>
        <taxon>Burkholderiales</taxon>
        <taxon>Oxalobacteraceae</taxon>
        <taxon>Telluria group</taxon>
        <taxon>Duganella</taxon>
    </lineage>
</organism>
<reference evidence="3" key="1">
    <citation type="journal article" date="2016" name="Front. Microbiol.">
        <title>Molecular Keys to the Janthinobacterium and Duganella spp. Interaction with the Plant Pathogen Fusarium graminearum.</title>
        <authorList>
            <person name="Haack F.S."/>
            <person name="Poehlein A."/>
            <person name="Kroger C."/>
            <person name="Voigt C.A."/>
            <person name="Piepenbring M."/>
            <person name="Bode H.B."/>
            <person name="Daniel R."/>
            <person name="Schafer W."/>
            <person name="Streit W.R."/>
        </authorList>
    </citation>
    <scope>NUCLEOTIDE SEQUENCE [LARGE SCALE GENOMIC DNA]</scope>
    <source>
        <strain evidence="3">T54</strain>
    </source>
</reference>
<dbReference type="PATRIC" id="fig|762836.4.peg.3717"/>
<dbReference type="PANTHER" id="PTHR39639">
    <property type="entry name" value="CHROMOSOME 16, WHOLE GENOME SHOTGUN SEQUENCE"/>
    <property type="match status" value="1"/>
</dbReference>
<dbReference type="Proteomes" id="UP000175989">
    <property type="component" value="Unassembled WGS sequence"/>
</dbReference>
<accession>A0A1E7WG48</accession>
<feature type="domain" description="GmrSD restriction endonucleases N-terminal" evidence="1">
    <location>
        <begin position="15"/>
        <end position="158"/>
    </location>
</feature>
<evidence type="ECO:0000313" key="2">
    <source>
        <dbReference type="EMBL" id="OEZ97407.1"/>
    </source>
</evidence>
<comment type="caution">
    <text evidence="2">The sequence shown here is derived from an EMBL/GenBank/DDBJ whole genome shotgun (WGS) entry which is preliminary data.</text>
</comment>
<dbReference type="InterPro" id="IPR004919">
    <property type="entry name" value="GmrSD_N"/>
</dbReference>
<dbReference type="OrthoDB" id="3654724at2"/>